<organism evidence="2 3">
    <name type="scientific">Prorocentrum cordatum</name>
    <dbReference type="NCBI Taxonomy" id="2364126"/>
    <lineage>
        <taxon>Eukaryota</taxon>
        <taxon>Sar</taxon>
        <taxon>Alveolata</taxon>
        <taxon>Dinophyceae</taxon>
        <taxon>Prorocentrales</taxon>
        <taxon>Prorocentraceae</taxon>
        <taxon>Prorocentrum</taxon>
    </lineage>
</organism>
<comment type="caution">
    <text evidence="2">The sequence shown here is derived from an EMBL/GenBank/DDBJ whole genome shotgun (WGS) entry which is preliminary data.</text>
</comment>
<name>A0ABN9PBL7_9DINO</name>
<evidence type="ECO:0000313" key="2">
    <source>
        <dbReference type="EMBL" id="CAK0790234.1"/>
    </source>
</evidence>
<keyword evidence="3" id="KW-1185">Reference proteome</keyword>
<sequence length="102" mass="11099">MILLQGLAPEGTNRHRASRGAKRAGRPRHPDVGLVETGESAVTKVRPCEVIKKEFLEKIDDCIATTRQKSFPATLVMQSASVRIRTDGGLRDGECASAAWIL</sequence>
<protein>
    <submittedName>
        <fullName evidence="2">Uncharacterized protein</fullName>
    </submittedName>
</protein>
<dbReference type="Proteomes" id="UP001189429">
    <property type="component" value="Unassembled WGS sequence"/>
</dbReference>
<dbReference type="EMBL" id="CAUYUJ010000381">
    <property type="protein sequence ID" value="CAK0790234.1"/>
    <property type="molecule type" value="Genomic_DNA"/>
</dbReference>
<reference evidence="2" key="1">
    <citation type="submission" date="2023-10" db="EMBL/GenBank/DDBJ databases">
        <authorList>
            <person name="Chen Y."/>
            <person name="Shah S."/>
            <person name="Dougan E. K."/>
            <person name="Thang M."/>
            <person name="Chan C."/>
        </authorList>
    </citation>
    <scope>NUCLEOTIDE SEQUENCE [LARGE SCALE GENOMIC DNA]</scope>
</reference>
<evidence type="ECO:0000256" key="1">
    <source>
        <dbReference type="SAM" id="MobiDB-lite"/>
    </source>
</evidence>
<accession>A0ABN9PBL7</accession>
<feature type="compositionally biased region" description="Basic residues" evidence="1">
    <location>
        <begin position="14"/>
        <end position="27"/>
    </location>
</feature>
<gene>
    <name evidence="2" type="ORF">PCOR1329_LOCUS1563</name>
</gene>
<evidence type="ECO:0000313" key="3">
    <source>
        <dbReference type="Proteomes" id="UP001189429"/>
    </source>
</evidence>
<proteinExistence type="predicted"/>
<feature type="region of interest" description="Disordered" evidence="1">
    <location>
        <begin position="1"/>
        <end position="33"/>
    </location>
</feature>